<evidence type="ECO:0000256" key="1">
    <source>
        <dbReference type="ARBA" id="ARBA00004328"/>
    </source>
</evidence>
<evidence type="ECO:0000256" key="2">
    <source>
        <dbReference type="ARBA" id="ARBA00022561"/>
    </source>
</evidence>
<dbReference type="Pfam" id="PF02214">
    <property type="entry name" value="BTB_2"/>
    <property type="match status" value="1"/>
</dbReference>
<dbReference type="GO" id="GO:0019028">
    <property type="term" value="C:viral capsid"/>
    <property type="evidence" value="ECO:0007669"/>
    <property type="project" value="UniProtKB-KW"/>
</dbReference>
<dbReference type="InterPro" id="IPR011333">
    <property type="entry name" value="SKP1/BTB/POZ_sf"/>
</dbReference>
<dbReference type="GO" id="GO:0051260">
    <property type="term" value="P:protein homooligomerization"/>
    <property type="evidence" value="ECO:0007669"/>
    <property type="project" value="InterPro"/>
</dbReference>
<protein>
    <recommendedName>
        <fullName evidence="4">Potassium channel tetramerisation-type BTB domain-containing protein</fullName>
    </recommendedName>
</protein>
<evidence type="ECO:0000313" key="5">
    <source>
        <dbReference type="EMBL" id="AYV80419.1"/>
    </source>
</evidence>
<dbReference type="SUPFAM" id="SSF54695">
    <property type="entry name" value="POZ domain"/>
    <property type="match status" value="1"/>
</dbReference>
<reference evidence="5" key="1">
    <citation type="submission" date="2018-10" db="EMBL/GenBank/DDBJ databases">
        <title>Hidden diversity of soil giant viruses.</title>
        <authorList>
            <person name="Schulz F."/>
            <person name="Alteio L."/>
            <person name="Goudeau D."/>
            <person name="Ryan E.M."/>
            <person name="Malmstrom R.R."/>
            <person name="Blanchard J."/>
            <person name="Woyke T."/>
        </authorList>
    </citation>
    <scope>NUCLEOTIDE SEQUENCE</scope>
    <source>
        <strain evidence="5">HAV1</strain>
    </source>
</reference>
<keyword evidence="3" id="KW-0946">Virion</keyword>
<proteinExistence type="predicted"/>
<keyword evidence="2" id="KW-0167">Capsid protein</keyword>
<evidence type="ECO:0000256" key="3">
    <source>
        <dbReference type="ARBA" id="ARBA00022844"/>
    </source>
</evidence>
<evidence type="ECO:0000259" key="4">
    <source>
        <dbReference type="Pfam" id="PF02214"/>
    </source>
</evidence>
<dbReference type="EMBL" id="MK072243">
    <property type="protein sequence ID" value="AYV80419.1"/>
    <property type="molecule type" value="Genomic_DNA"/>
</dbReference>
<gene>
    <name evidence="5" type="ORF">Harvfovirus1_44</name>
</gene>
<dbReference type="InterPro" id="IPR003131">
    <property type="entry name" value="T1-type_BTB"/>
</dbReference>
<sequence length="574" mass="67022">MEVAPTITIHTQWKKFTTLKTTLLRGKYFQDKIDDSVSNIYLDLSAKSFENILDHLRCPHISKIKYQYRSEADFILNNEPLYKINIGGEKFLLSAAILKKMDYFNALLTNWKHSISEEIFVDNNPNIFQILIRHLTDPDYSIPPYLKFSEQFRNDLDYYGLNIIGFGDEISLLQQDKTAFAHDCNYFTGNPQVTYFKNVYRRSTYFDFEYKNYCPVIDYDKLNNGEEIRVSLPSKIFPMIAALYIIIELDPSISISSAVSNDVKWIEHVESFVFENISVKLDAKEIDSFSSEARYIHNMINVYEHHHEHQMFYQKYPEDGPPAVIKDNVAYANRQEIYTPPSLSKIIIPFNEFFWQRVPFPLFTLNDKNLDIDLKMADLKALVCFGENILDDIPITKMSLVVKNIHLSNTEANRFLAIGHEYATNTMQTYSCLLIGQTEFRIPITGEYCLDSIFIYFQKSSSVLPFREKSFHSMSLLMDGKIYCDIDRDLLCKIMEIEKDHSYFLKNIYNYNLGYNRVCETIKGVHINLQQCKLELIIRMKLGFESNRVVVLGKGQYILQLSNNQLKKIDVKTT</sequence>
<organism evidence="5">
    <name type="scientific">Harvfovirus sp</name>
    <dbReference type="NCBI Taxonomy" id="2487768"/>
    <lineage>
        <taxon>Viruses</taxon>
        <taxon>Varidnaviria</taxon>
        <taxon>Bamfordvirae</taxon>
        <taxon>Nucleocytoviricota</taxon>
        <taxon>Megaviricetes</taxon>
        <taxon>Imitervirales</taxon>
        <taxon>Mimiviridae</taxon>
        <taxon>Klosneuvirinae</taxon>
    </lineage>
</organism>
<dbReference type="InterPro" id="IPR016112">
    <property type="entry name" value="VP_dsDNA_II"/>
</dbReference>
<accession>A0A3G5A4M3</accession>
<name>A0A3G5A4M3_9VIRU</name>
<comment type="subcellular location">
    <subcellularLocation>
        <location evidence="1">Virion</location>
    </subcellularLocation>
</comment>
<dbReference type="Gene3D" id="3.30.710.10">
    <property type="entry name" value="Potassium Channel Kv1.1, Chain A"/>
    <property type="match status" value="1"/>
</dbReference>
<dbReference type="Gene3D" id="2.70.9.10">
    <property type="entry name" value="Adenovirus Type 2 Hexon, domain 4"/>
    <property type="match status" value="1"/>
</dbReference>
<dbReference type="SUPFAM" id="SSF49749">
    <property type="entry name" value="Group II dsDNA viruses VP"/>
    <property type="match status" value="1"/>
</dbReference>
<feature type="domain" description="Potassium channel tetramerisation-type BTB" evidence="4">
    <location>
        <begin position="83"/>
        <end position="162"/>
    </location>
</feature>